<sequence>MSGYEPCDETVAFDPDWWDEPVAGAGASAAAARWTILLAFYNEADTIVATLQQLRRQTRPFKLVLIDNGSTDCSVALCHGALAGRGVDYVILRQGEIAGQTAAFTAGLAQVETEFVATCDADTFYPIGYLAQAERLLDDRCGRTVVASACFVPSDNLGARAAAMTLHQCIATRLLPRQAHVGAAGHCFRTDALRAAGGYDMSRWPYVLGDHEVLHRVMKLGRQRMTPSHWCSPSRRRRVPIRWTLTERLAYHLTPFALKDRYFRWLGRRFAQRGLFAARLRIRDWQGTQ</sequence>
<evidence type="ECO:0000313" key="8">
    <source>
        <dbReference type="Proteomes" id="UP000032305"/>
    </source>
</evidence>
<dbReference type="SUPFAM" id="SSF53448">
    <property type="entry name" value="Nucleotide-diphospho-sugar transferases"/>
    <property type="match status" value="1"/>
</dbReference>
<feature type="domain" description="Glycosyltransferase 2-like" evidence="6">
    <location>
        <begin position="35"/>
        <end position="139"/>
    </location>
</feature>
<dbReference type="EMBL" id="BBPI01000087">
    <property type="protein sequence ID" value="GAM02440.1"/>
    <property type="molecule type" value="Genomic_DNA"/>
</dbReference>
<evidence type="ECO:0000256" key="1">
    <source>
        <dbReference type="ARBA" id="ARBA00004236"/>
    </source>
</evidence>
<dbReference type="eggNOG" id="COG1215">
    <property type="taxonomic scope" value="Bacteria"/>
</dbReference>
<keyword evidence="5" id="KW-0472">Membrane</keyword>
<dbReference type="OrthoDB" id="8455661at2"/>
<name>A0A0A1WAE7_9SPHN</name>
<organism evidence="7 8">
    <name type="scientific">Sphingomonas parapaucimobilis NBRC 15100</name>
    <dbReference type="NCBI Taxonomy" id="1219049"/>
    <lineage>
        <taxon>Bacteria</taxon>
        <taxon>Pseudomonadati</taxon>
        <taxon>Pseudomonadota</taxon>
        <taxon>Alphaproteobacteria</taxon>
        <taxon>Sphingomonadales</taxon>
        <taxon>Sphingomonadaceae</taxon>
        <taxon>Sphingomonas</taxon>
    </lineage>
</organism>
<reference evidence="7 8" key="1">
    <citation type="submission" date="2014-11" db="EMBL/GenBank/DDBJ databases">
        <title>Whole genome shotgun sequence of Sphingomonas parapaucimobilis NBRC 15100.</title>
        <authorList>
            <person name="Katano-Makiyama Y."/>
            <person name="Hosoyama A."/>
            <person name="Hashimoto M."/>
            <person name="Hosoyama Y."/>
            <person name="Noguchi M."/>
            <person name="Numata M."/>
            <person name="Tsuchikane K."/>
            <person name="Hirakata S."/>
            <person name="Uohara A."/>
            <person name="Shimodaira J."/>
            <person name="Ohji S."/>
            <person name="Ichikawa N."/>
            <person name="Kimura A."/>
            <person name="Yamazoe A."/>
            <person name="Fujita N."/>
        </authorList>
    </citation>
    <scope>NUCLEOTIDE SEQUENCE [LARGE SCALE GENOMIC DNA]</scope>
    <source>
        <strain evidence="7 8">NBRC 15100</strain>
    </source>
</reference>
<evidence type="ECO:0000256" key="5">
    <source>
        <dbReference type="ARBA" id="ARBA00023136"/>
    </source>
</evidence>
<dbReference type="RefSeq" id="WP_052811588.1">
    <property type="nucleotide sequence ID" value="NZ_BBPI01000087.1"/>
</dbReference>
<keyword evidence="2" id="KW-1003">Cell membrane</keyword>
<dbReference type="GO" id="GO:0016757">
    <property type="term" value="F:glycosyltransferase activity"/>
    <property type="evidence" value="ECO:0007669"/>
    <property type="project" value="UniProtKB-KW"/>
</dbReference>
<evidence type="ECO:0000256" key="4">
    <source>
        <dbReference type="ARBA" id="ARBA00022679"/>
    </source>
</evidence>
<dbReference type="Proteomes" id="UP000032305">
    <property type="component" value="Unassembled WGS sequence"/>
</dbReference>
<evidence type="ECO:0000259" key="6">
    <source>
        <dbReference type="Pfam" id="PF00535"/>
    </source>
</evidence>
<protein>
    <recommendedName>
        <fullName evidence="6">Glycosyltransferase 2-like domain-containing protein</fullName>
    </recommendedName>
</protein>
<dbReference type="PANTHER" id="PTHR43646">
    <property type="entry name" value="GLYCOSYLTRANSFERASE"/>
    <property type="match status" value="1"/>
</dbReference>
<dbReference type="Gene3D" id="3.90.550.10">
    <property type="entry name" value="Spore Coat Polysaccharide Biosynthesis Protein SpsA, Chain A"/>
    <property type="match status" value="1"/>
</dbReference>
<dbReference type="PANTHER" id="PTHR43646:SF2">
    <property type="entry name" value="GLYCOSYLTRANSFERASE 2-LIKE DOMAIN-CONTAINING PROTEIN"/>
    <property type="match status" value="1"/>
</dbReference>
<dbReference type="GO" id="GO:0005886">
    <property type="term" value="C:plasma membrane"/>
    <property type="evidence" value="ECO:0007669"/>
    <property type="project" value="UniProtKB-SubCell"/>
</dbReference>
<dbReference type="InterPro" id="IPR029044">
    <property type="entry name" value="Nucleotide-diphossugar_trans"/>
</dbReference>
<evidence type="ECO:0000313" key="7">
    <source>
        <dbReference type="EMBL" id="GAM02440.1"/>
    </source>
</evidence>
<proteinExistence type="predicted"/>
<gene>
    <name evidence="7" type="ORF">SP5_087_00260</name>
</gene>
<evidence type="ECO:0000256" key="2">
    <source>
        <dbReference type="ARBA" id="ARBA00022475"/>
    </source>
</evidence>
<keyword evidence="8" id="KW-1185">Reference proteome</keyword>
<comment type="subcellular location">
    <subcellularLocation>
        <location evidence="1">Cell membrane</location>
    </subcellularLocation>
</comment>
<dbReference type="InterPro" id="IPR001173">
    <property type="entry name" value="Glyco_trans_2-like"/>
</dbReference>
<dbReference type="AlphaFoldDB" id="A0A0A1WAE7"/>
<accession>A0A0A1WAE7</accession>
<comment type="caution">
    <text evidence="7">The sequence shown here is derived from an EMBL/GenBank/DDBJ whole genome shotgun (WGS) entry which is preliminary data.</text>
</comment>
<keyword evidence="3" id="KW-0328">Glycosyltransferase</keyword>
<dbReference type="Pfam" id="PF00535">
    <property type="entry name" value="Glycos_transf_2"/>
    <property type="match status" value="1"/>
</dbReference>
<keyword evidence="4" id="KW-0808">Transferase</keyword>
<evidence type="ECO:0000256" key="3">
    <source>
        <dbReference type="ARBA" id="ARBA00022676"/>
    </source>
</evidence>